<feature type="signal peptide" evidence="1">
    <location>
        <begin position="1"/>
        <end position="18"/>
    </location>
</feature>
<evidence type="ECO:0000313" key="2">
    <source>
        <dbReference type="EMBL" id="WCO02123.1"/>
    </source>
</evidence>
<organism evidence="2 3">
    <name type="scientific">Psychroserpens ponticola</name>
    <dbReference type="NCBI Taxonomy" id="2932268"/>
    <lineage>
        <taxon>Bacteria</taxon>
        <taxon>Pseudomonadati</taxon>
        <taxon>Bacteroidota</taxon>
        <taxon>Flavobacteriia</taxon>
        <taxon>Flavobacteriales</taxon>
        <taxon>Flavobacteriaceae</taxon>
        <taxon>Psychroserpens</taxon>
    </lineage>
</organism>
<feature type="chain" id="PRO_5046172927" evidence="1">
    <location>
        <begin position="19"/>
        <end position="122"/>
    </location>
</feature>
<keyword evidence="1" id="KW-0732">Signal</keyword>
<gene>
    <name evidence="2" type="ORF">MUN68_001235</name>
</gene>
<dbReference type="EMBL" id="CP116221">
    <property type="protein sequence ID" value="WCO02123.1"/>
    <property type="molecule type" value="Genomic_DNA"/>
</dbReference>
<evidence type="ECO:0000313" key="3">
    <source>
        <dbReference type="Proteomes" id="UP001202717"/>
    </source>
</evidence>
<dbReference type="Proteomes" id="UP001202717">
    <property type="component" value="Chromosome"/>
</dbReference>
<protein>
    <submittedName>
        <fullName evidence="2">Uncharacterized protein</fullName>
    </submittedName>
</protein>
<evidence type="ECO:0000256" key="1">
    <source>
        <dbReference type="SAM" id="SignalP"/>
    </source>
</evidence>
<reference evidence="2 3" key="1">
    <citation type="submission" date="2023-01" db="EMBL/GenBank/DDBJ databases">
        <title>Psychroserpens ponticola sp. nov., isolated from seawater.</title>
        <authorList>
            <person name="Kristyanto S."/>
            <person name="Jung J."/>
            <person name="Kim J.M."/>
            <person name="Jeon C.O."/>
        </authorList>
    </citation>
    <scope>NUCLEOTIDE SEQUENCE [LARGE SCALE GENOMIC DNA]</scope>
    <source>
        <strain evidence="2 3">MSW6</strain>
    </source>
</reference>
<accession>A0ABY7RY94</accession>
<proteinExistence type="predicted"/>
<dbReference type="RefSeq" id="WP_249995133.1">
    <property type="nucleotide sequence ID" value="NZ_CP116221.1"/>
</dbReference>
<sequence length="122" mass="13818">MKSVITILFLLLATISFAQPQNFNDSEPLQITKFSDFKISMTVDSASDIESTFKLKDIKDVLNDVSEDENISFEIICNGNQISKGEKSKVSYKVKGNTNNLKPFLKTIKKIRKGAINYYKNK</sequence>
<keyword evidence="3" id="KW-1185">Reference proteome</keyword>
<name>A0ABY7RY94_9FLAO</name>